<proteinExistence type="predicted"/>
<evidence type="ECO:0000313" key="1">
    <source>
        <dbReference type="Proteomes" id="UP000095286"/>
    </source>
</evidence>
<dbReference type="Proteomes" id="UP000095286">
    <property type="component" value="Unplaced"/>
</dbReference>
<evidence type="ECO:0000313" key="2">
    <source>
        <dbReference type="WBParaSite" id="RSKR_0000186800.1"/>
    </source>
</evidence>
<organism evidence="1 2">
    <name type="scientific">Rhabditophanes sp. KR3021</name>
    <dbReference type="NCBI Taxonomy" id="114890"/>
    <lineage>
        <taxon>Eukaryota</taxon>
        <taxon>Metazoa</taxon>
        <taxon>Ecdysozoa</taxon>
        <taxon>Nematoda</taxon>
        <taxon>Chromadorea</taxon>
        <taxon>Rhabditida</taxon>
        <taxon>Tylenchina</taxon>
        <taxon>Panagrolaimomorpha</taxon>
        <taxon>Strongyloidoidea</taxon>
        <taxon>Alloionematidae</taxon>
        <taxon>Rhabditophanes</taxon>
    </lineage>
</organism>
<protein>
    <submittedName>
        <fullName evidence="2">JmjC domain-containing protein</fullName>
    </submittedName>
</protein>
<dbReference type="WBParaSite" id="RSKR_0000186800.1">
    <property type="protein sequence ID" value="RSKR_0000186800.1"/>
    <property type="gene ID" value="RSKR_0000186800"/>
</dbReference>
<sequence>MEKNVSFSKSLQFTASPNYSKYVTIQTDPNGGAKYISFDWQKVRIALCESEQIALIDEFIERTFSETDQVASLVCGIIENGAHELPDMFEWLIQKHPSLSVKVGSLVNKQQTNAMRFSEYYERVMDTCEAGTYRMGPMDALSMVGKKKEECGDYFREYLKEMDRHKITGNMMPWGALSHYEAMNPKISDDGPIFWSRPGEQYFNTDEVNRAISNDKPLETPGGRRKNARREIFFSDRTPAHADFVQDGVVRECTGAVGILRGIKTPEERKSSPNDNRILKDIVCFSAKDMDNVVSLMQIDLYEPPMSQCTTWIDEGKLNQLRRFGVNYAHIQLKEDTIYFLPRKVIHQFRTVAACSTIAWHIRLKQYYQNEQYLDLAGISSANDNKDEMIAEHFKTSASEKGRPSAFTTFEHIDWSKEP</sequence>
<name>A0AC35TL55_9BILA</name>
<accession>A0AC35TL55</accession>
<reference evidence="2" key="1">
    <citation type="submission" date="2016-11" db="UniProtKB">
        <authorList>
            <consortium name="WormBaseParasite"/>
        </authorList>
    </citation>
    <scope>IDENTIFICATION</scope>
    <source>
        <strain evidence="2">KR3021</strain>
    </source>
</reference>